<reference evidence="1 2" key="1">
    <citation type="submission" date="2021-06" db="EMBL/GenBank/DDBJ databases">
        <title>Caerostris extrusa draft genome.</title>
        <authorList>
            <person name="Kono N."/>
            <person name="Arakawa K."/>
        </authorList>
    </citation>
    <scope>NUCLEOTIDE SEQUENCE [LARGE SCALE GENOMIC DNA]</scope>
</reference>
<proteinExistence type="predicted"/>
<evidence type="ECO:0000313" key="1">
    <source>
        <dbReference type="EMBL" id="GIY10971.1"/>
    </source>
</evidence>
<gene>
    <name evidence="1" type="ORF">CEXT_406351</name>
</gene>
<accession>A0AAV4QRL2</accession>
<evidence type="ECO:0000313" key="2">
    <source>
        <dbReference type="Proteomes" id="UP001054945"/>
    </source>
</evidence>
<dbReference type="AlphaFoldDB" id="A0AAV4QRL2"/>
<dbReference type="Proteomes" id="UP001054945">
    <property type="component" value="Unassembled WGS sequence"/>
</dbReference>
<organism evidence="1 2">
    <name type="scientific">Caerostris extrusa</name>
    <name type="common">Bark spider</name>
    <name type="synonym">Caerostris bankana</name>
    <dbReference type="NCBI Taxonomy" id="172846"/>
    <lineage>
        <taxon>Eukaryota</taxon>
        <taxon>Metazoa</taxon>
        <taxon>Ecdysozoa</taxon>
        <taxon>Arthropoda</taxon>
        <taxon>Chelicerata</taxon>
        <taxon>Arachnida</taxon>
        <taxon>Araneae</taxon>
        <taxon>Araneomorphae</taxon>
        <taxon>Entelegynae</taxon>
        <taxon>Araneoidea</taxon>
        <taxon>Araneidae</taxon>
        <taxon>Caerostris</taxon>
    </lineage>
</organism>
<comment type="caution">
    <text evidence="1">The sequence shown here is derived from an EMBL/GenBank/DDBJ whole genome shotgun (WGS) entry which is preliminary data.</text>
</comment>
<protein>
    <submittedName>
        <fullName evidence="1">Uncharacterized protein</fullName>
    </submittedName>
</protein>
<sequence length="73" mass="8061">MRLQIKINHVVEGWGFWRVIFTFSHNPKSARKRRQFGFGKEGALLKGIFKTNLLSDGGTTGNDVGVAVEVADG</sequence>
<dbReference type="EMBL" id="BPLR01006588">
    <property type="protein sequence ID" value="GIY10971.1"/>
    <property type="molecule type" value="Genomic_DNA"/>
</dbReference>
<keyword evidence="2" id="KW-1185">Reference proteome</keyword>
<name>A0AAV4QRL2_CAEEX</name>